<keyword evidence="2" id="KW-1185">Reference proteome</keyword>
<accession>E5DQQ3</accession>
<gene>
    <name evidence="1" type="ORF">PX29p322</name>
</gene>
<protein>
    <submittedName>
        <fullName evidence="1">Uncharacterized protein</fullName>
    </submittedName>
</protein>
<name>E5DQQ3_9CAUD</name>
<dbReference type="RefSeq" id="YP_009011749.1">
    <property type="nucleotide sequence ID" value="NC_023688.1"/>
</dbReference>
<dbReference type="OrthoDB" id="35630at10239"/>
<dbReference type="EMBL" id="GU396103">
    <property type="protein sequence ID" value="ADQ53039.1"/>
    <property type="molecule type" value="Genomic_DNA"/>
</dbReference>
<dbReference type="KEGG" id="vg:18560245"/>
<dbReference type="GeneID" id="18560245"/>
<evidence type="ECO:0000313" key="2">
    <source>
        <dbReference type="Proteomes" id="UP000008726"/>
    </source>
</evidence>
<evidence type="ECO:0000313" key="1">
    <source>
        <dbReference type="EMBL" id="ADQ53039.1"/>
    </source>
</evidence>
<dbReference type="Proteomes" id="UP000008726">
    <property type="component" value="Segment"/>
</dbReference>
<proteinExistence type="predicted"/>
<organism evidence="1 2">
    <name type="scientific">Aeromonas phage PX29</name>
    <dbReference type="NCBI Taxonomy" id="926067"/>
    <lineage>
        <taxon>Viruses</taxon>
        <taxon>Duplodnaviria</taxon>
        <taxon>Heunggongvirae</taxon>
        <taxon>Uroviricota</taxon>
        <taxon>Caudoviricetes</taxon>
        <taxon>Pantevenvirales</taxon>
        <taxon>Straboviridae</taxon>
        <taxon>Angelvirus</taxon>
        <taxon>Angelvirus px29</taxon>
    </lineage>
</organism>
<sequence length="83" mass="9411">MKLVTGSVVESLSPNWHEDAVKETVKIDLEDYQMTDVDVTLYRDANHIVTSSLIVLNDGHQVRFKGNALFNSDITLREEGYEV</sequence>
<reference evidence="1 2" key="1">
    <citation type="journal article" date="2010" name="Virol. J.">
        <title>Genomes of the T4-related bacteriophages as windows on microbial genome evolution.</title>
        <authorList>
            <person name="Petrov V.M."/>
            <person name="Ratnayaka S."/>
            <person name="Nolan J.M."/>
            <person name="Miller E.S."/>
            <person name="Karam J.D."/>
        </authorList>
    </citation>
    <scope>NUCLEOTIDE SEQUENCE [LARGE SCALE GENOMIC DNA]</scope>
</reference>